<dbReference type="PANTHER" id="PTHR43611">
    <property type="entry name" value="ALPHA-D-GLUCOSE 1-PHOSPHATE PHOSPHATASE"/>
    <property type="match status" value="1"/>
</dbReference>
<dbReference type="Pfam" id="PF00702">
    <property type="entry name" value="Hydrolase"/>
    <property type="match status" value="1"/>
</dbReference>
<evidence type="ECO:0000313" key="1">
    <source>
        <dbReference type="EMBL" id="BDI04432.1"/>
    </source>
</evidence>
<dbReference type="InterPro" id="IPR006439">
    <property type="entry name" value="HAD-SF_hydro_IA"/>
</dbReference>
<dbReference type="Proteomes" id="UP001057498">
    <property type="component" value="Chromosome"/>
</dbReference>
<protein>
    <submittedName>
        <fullName evidence="1">Haloacid dehalogenase</fullName>
    </submittedName>
</protein>
<organism evidence="1 2">
    <name type="scientific">Sphaerotilus microaerophilus</name>
    <dbReference type="NCBI Taxonomy" id="2914710"/>
    <lineage>
        <taxon>Bacteria</taxon>
        <taxon>Pseudomonadati</taxon>
        <taxon>Pseudomonadota</taxon>
        <taxon>Betaproteobacteria</taxon>
        <taxon>Burkholderiales</taxon>
        <taxon>Sphaerotilaceae</taxon>
        <taxon>Sphaerotilus</taxon>
    </lineage>
</organism>
<dbReference type="InterPro" id="IPR036412">
    <property type="entry name" value="HAD-like_sf"/>
</dbReference>
<reference evidence="1" key="1">
    <citation type="submission" date="2022-04" db="EMBL/GenBank/DDBJ databases">
        <title>Whole genome sequence of Sphaerotilus sp. FB-5.</title>
        <authorList>
            <person name="Takeda M."/>
            <person name="Narihara S."/>
            <person name="Akimoto M."/>
            <person name="Akimoto R."/>
            <person name="Nishiyashiki S."/>
            <person name="Murakami T."/>
        </authorList>
    </citation>
    <scope>NUCLEOTIDE SEQUENCE</scope>
    <source>
        <strain evidence="1">FB-5</strain>
    </source>
</reference>
<dbReference type="RefSeq" id="WP_251972554.1">
    <property type="nucleotide sequence ID" value="NZ_AP025730.1"/>
</dbReference>
<dbReference type="SUPFAM" id="SSF56784">
    <property type="entry name" value="HAD-like"/>
    <property type="match status" value="1"/>
</dbReference>
<dbReference type="SFLD" id="SFLDG01129">
    <property type="entry name" value="C1.5:_HAD__Beta-PGM__Phosphata"/>
    <property type="match status" value="1"/>
</dbReference>
<dbReference type="PANTHER" id="PTHR43611:SF3">
    <property type="entry name" value="FLAVIN MONONUCLEOTIDE HYDROLASE 1, CHLOROPLATIC"/>
    <property type="match status" value="1"/>
</dbReference>
<proteinExistence type="predicted"/>
<dbReference type="Gene3D" id="3.40.50.1000">
    <property type="entry name" value="HAD superfamily/HAD-like"/>
    <property type="match status" value="1"/>
</dbReference>
<dbReference type="EMBL" id="AP025730">
    <property type="protein sequence ID" value="BDI04432.1"/>
    <property type="molecule type" value="Genomic_DNA"/>
</dbReference>
<dbReference type="InterPro" id="IPR023214">
    <property type="entry name" value="HAD_sf"/>
</dbReference>
<accession>A0ABN6PIC5</accession>
<evidence type="ECO:0000313" key="2">
    <source>
        <dbReference type="Proteomes" id="UP001057498"/>
    </source>
</evidence>
<dbReference type="SFLD" id="SFLDS00003">
    <property type="entry name" value="Haloacid_Dehalogenase"/>
    <property type="match status" value="1"/>
</dbReference>
<keyword evidence="2" id="KW-1185">Reference proteome</keyword>
<dbReference type="Gene3D" id="1.10.150.240">
    <property type="entry name" value="Putative phosphatase, domain 2"/>
    <property type="match status" value="1"/>
</dbReference>
<dbReference type="InterPro" id="IPR023198">
    <property type="entry name" value="PGP-like_dom2"/>
</dbReference>
<sequence length="209" mass="23281">MKPTYLIFDFGGVLFHWNPVRLLAQVLPERANTPENATLWKDRFFQGYTGDWGQFDAGLIDEAETVRRIASRTGLAPAEVEAVLAAVPDALSPIPATVALLRRLREAGHRLFFLSNMPAPYAAHLSRTHDFLRGFDDGVFSSEVRLAKPDPAIFALALQRFDIPARSALFIDDHLGNVEAANRFGLPAVLFTDAQRLERDLLARGLRLD</sequence>
<dbReference type="PRINTS" id="PR00413">
    <property type="entry name" value="HADHALOGNASE"/>
</dbReference>
<dbReference type="CDD" id="cd02603">
    <property type="entry name" value="HAD_sEH-N_like"/>
    <property type="match status" value="1"/>
</dbReference>
<gene>
    <name evidence="1" type="ORF">CATMQ487_14020</name>
</gene>
<name>A0ABN6PIC5_9BURK</name>
<dbReference type="NCBIfam" id="TIGR01509">
    <property type="entry name" value="HAD-SF-IA-v3"/>
    <property type="match status" value="1"/>
</dbReference>